<dbReference type="AlphaFoldDB" id="A0A1M6SZB0"/>
<dbReference type="InterPro" id="IPR008565">
    <property type="entry name" value="TtsA-like_GH18_dom"/>
</dbReference>
<proteinExistence type="predicted"/>
<keyword evidence="3" id="KW-1185">Reference proteome</keyword>
<protein>
    <submittedName>
        <fullName evidence="2">Glycosyl hydrolase 108</fullName>
    </submittedName>
</protein>
<evidence type="ECO:0000313" key="3">
    <source>
        <dbReference type="Proteomes" id="UP000189810"/>
    </source>
</evidence>
<dbReference type="Proteomes" id="UP000189810">
    <property type="component" value="Chromosome I"/>
</dbReference>
<evidence type="ECO:0000313" key="2">
    <source>
        <dbReference type="EMBL" id="SHK49949.1"/>
    </source>
</evidence>
<accession>A0A1M6SZB0</accession>
<keyword evidence="2" id="KW-0378">Hydrolase</keyword>
<reference evidence="2 3" key="1">
    <citation type="submission" date="2016-11" db="EMBL/GenBank/DDBJ databases">
        <authorList>
            <person name="Jaros S."/>
            <person name="Januszkiewicz K."/>
            <person name="Wedrychowicz H."/>
        </authorList>
    </citation>
    <scope>NUCLEOTIDE SEQUENCE [LARGE SCALE GENOMIC DNA]</scope>
    <source>
        <strain evidence="2 3">DSM 19557</strain>
    </source>
</reference>
<evidence type="ECO:0000259" key="1">
    <source>
        <dbReference type="Pfam" id="PF05838"/>
    </source>
</evidence>
<dbReference type="EMBL" id="LT670846">
    <property type="protein sequence ID" value="SHK49949.1"/>
    <property type="molecule type" value="Genomic_DNA"/>
</dbReference>
<dbReference type="RefSeq" id="WP_079654331.1">
    <property type="nucleotide sequence ID" value="NZ_LT670846.1"/>
</dbReference>
<dbReference type="OrthoDB" id="9815229at2"/>
<dbReference type="STRING" id="381751.SAMN05444391_1227"/>
<sequence length="30" mass="3261">MDVFMMALKFTKKAEGGYVNDPDDPGGPTK</sequence>
<feature type="domain" description="TtsA-like Glycoside hydrolase family 108" evidence="1">
    <location>
        <begin position="9"/>
        <end position="30"/>
    </location>
</feature>
<dbReference type="InterPro" id="IPR023346">
    <property type="entry name" value="Lysozyme-like_dom_sf"/>
</dbReference>
<organism evidence="2 3">
    <name type="scientific">Thermocrinis minervae</name>
    <dbReference type="NCBI Taxonomy" id="381751"/>
    <lineage>
        <taxon>Bacteria</taxon>
        <taxon>Pseudomonadati</taxon>
        <taxon>Aquificota</taxon>
        <taxon>Aquificia</taxon>
        <taxon>Aquificales</taxon>
        <taxon>Aquificaceae</taxon>
        <taxon>Thermocrinis</taxon>
    </lineage>
</organism>
<dbReference type="Pfam" id="PF05838">
    <property type="entry name" value="Glyco_hydro_108"/>
    <property type="match status" value="1"/>
</dbReference>
<gene>
    <name evidence="2" type="ORF">SAMN05444391_1227</name>
</gene>
<dbReference type="SUPFAM" id="SSF53955">
    <property type="entry name" value="Lysozyme-like"/>
    <property type="match status" value="1"/>
</dbReference>
<dbReference type="Gene3D" id="1.20.141.10">
    <property type="entry name" value="Chitosanase, subunit A, domain 1"/>
    <property type="match status" value="1"/>
</dbReference>
<name>A0A1M6SZB0_9AQUI</name>
<dbReference type="GO" id="GO:0016787">
    <property type="term" value="F:hydrolase activity"/>
    <property type="evidence" value="ECO:0007669"/>
    <property type="project" value="UniProtKB-KW"/>
</dbReference>